<feature type="domain" description="P/Homo B" evidence="4">
    <location>
        <begin position="1"/>
        <end position="155"/>
    </location>
</feature>
<dbReference type="NCBIfam" id="TIGR04183">
    <property type="entry name" value="Por_Secre_tail"/>
    <property type="match status" value="1"/>
</dbReference>
<keyword evidence="1" id="KW-0645">Protease</keyword>
<evidence type="ECO:0000259" key="4">
    <source>
        <dbReference type="PROSITE" id="PS51829"/>
    </source>
</evidence>
<sequence length="243" mass="25777">MSDITIPLAGTIADATKITINVAISAAWLGDVAVDIVNPQGQAITLIRRIGANINSSCGDSSSFIAANILSFNSANTGLIDAASIALGVPVPSGNYAPTLSAAPYPTHNPGSMTPFLTGKTLNGTWRVVVYDYGQGDASSVASWQIVVAPGALLKSNEGGVFSNDISLQQNPVKDFLKLNVQKDFKNLVFEIYDASGKVVKQESMLNSAKDFNIDVRTLSPGMYLLIPVKDGERKQTIKFIKQ</sequence>
<keyword evidence="6" id="KW-1185">Reference proteome</keyword>
<dbReference type="PROSITE" id="PS51829">
    <property type="entry name" value="P_HOMO_B"/>
    <property type="match status" value="1"/>
</dbReference>
<dbReference type="InterPro" id="IPR002884">
    <property type="entry name" value="P_dom"/>
</dbReference>
<comment type="caution">
    <text evidence="5">The sequence shown here is derived from an EMBL/GenBank/DDBJ whole genome shotgun (WGS) entry which is preliminary data.</text>
</comment>
<evidence type="ECO:0000313" key="6">
    <source>
        <dbReference type="Proteomes" id="UP000660070"/>
    </source>
</evidence>
<gene>
    <name evidence="5" type="ORF">IV494_01575</name>
</gene>
<keyword evidence="3" id="KW-0378">Hydrolase</keyword>
<proteinExistence type="predicted"/>
<keyword evidence="2" id="KW-0732">Signal</keyword>
<accession>A0ABS0F829</accession>
<evidence type="ECO:0000256" key="2">
    <source>
        <dbReference type="ARBA" id="ARBA00022729"/>
    </source>
</evidence>
<dbReference type="SUPFAM" id="SSF49785">
    <property type="entry name" value="Galactose-binding domain-like"/>
    <property type="match status" value="1"/>
</dbReference>
<dbReference type="EMBL" id="JADPVI010000001">
    <property type="protein sequence ID" value="MBF8455857.1"/>
    <property type="molecule type" value="Genomic_DNA"/>
</dbReference>
<protein>
    <submittedName>
        <fullName evidence="5">T9SS type A sorting domain-containing protein</fullName>
    </submittedName>
</protein>
<reference evidence="5 6" key="1">
    <citation type="submission" date="2020-11" db="EMBL/GenBank/DDBJ databases">
        <title>Kaistella gelatinilytica sp. nov., a flavobacterium isolated from Antarctic Soil.</title>
        <authorList>
            <person name="Li J."/>
        </authorList>
    </citation>
    <scope>NUCLEOTIDE SEQUENCE [LARGE SCALE GENOMIC DNA]</scope>
    <source>
        <strain evidence="5 6">G5-32</strain>
    </source>
</reference>
<dbReference type="Gene3D" id="2.60.120.260">
    <property type="entry name" value="Galactose-binding domain-like"/>
    <property type="match status" value="1"/>
</dbReference>
<evidence type="ECO:0000313" key="5">
    <source>
        <dbReference type="EMBL" id="MBF8455857.1"/>
    </source>
</evidence>
<dbReference type="RefSeq" id="WP_196078418.1">
    <property type="nucleotide sequence ID" value="NZ_JADPVI010000001.1"/>
</dbReference>
<dbReference type="Pfam" id="PF18962">
    <property type="entry name" value="Por_Secre_tail"/>
    <property type="match status" value="1"/>
</dbReference>
<name>A0ABS0F829_9FLAO</name>
<dbReference type="InterPro" id="IPR008979">
    <property type="entry name" value="Galactose-bd-like_sf"/>
</dbReference>
<evidence type="ECO:0000256" key="1">
    <source>
        <dbReference type="ARBA" id="ARBA00022670"/>
    </source>
</evidence>
<dbReference type="Proteomes" id="UP000660070">
    <property type="component" value="Unassembled WGS sequence"/>
</dbReference>
<organism evidence="5 6">
    <name type="scientific">Kaistella gelatinilytica</name>
    <dbReference type="NCBI Taxonomy" id="2787636"/>
    <lineage>
        <taxon>Bacteria</taxon>
        <taxon>Pseudomonadati</taxon>
        <taxon>Bacteroidota</taxon>
        <taxon>Flavobacteriia</taxon>
        <taxon>Flavobacteriales</taxon>
        <taxon>Weeksellaceae</taxon>
        <taxon>Chryseobacterium group</taxon>
        <taxon>Kaistella</taxon>
    </lineage>
</organism>
<dbReference type="InterPro" id="IPR026444">
    <property type="entry name" value="Secre_tail"/>
</dbReference>
<evidence type="ECO:0000256" key="3">
    <source>
        <dbReference type="ARBA" id="ARBA00022801"/>
    </source>
</evidence>